<dbReference type="EMBL" id="QZWG01000003">
    <property type="protein sequence ID" value="RZC22232.1"/>
    <property type="molecule type" value="Genomic_DNA"/>
</dbReference>
<dbReference type="AlphaFoldDB" id="A0A445LGF2"/>
<sequence length="172" mass="20068">MANVTECSKKSTPRMSNPWPLRIKLTNDRMLWDSIKISSKEFEEFILGQMNESSRKSLESWIPVNILIYDVDNCETYDAKLFKKESFWFDPMPVLGEKPKKGESMKESSSYSLEKARKEFAYSIEPFRQIIRKRGLKYDQEIGLRYCGGQVVVAFEFSVLHSSLSDFSCFKL</sequence>
<dbReference type="Proteomes" id="UP000289340">
    <property type="component" value="Chromosome 3"/>
</dbReference>
<accession>A0A445LGF2</accession>
<gene>
    <name evidence="1" type="ORF">D0Y65_008071</name>
</gene>
<evidence type="ECO:0000313" key="2">
    <source>
        <dbReference type="Proteomes" id="UP000289340"/>
    </source>
</evidence>
<name>A0A445LGF2_GLYSO</name>
<dbReference type="InterPro" id="IPR051442">
    <property type="entry name" value="B3_domain"/>
</dbReference>
<reference evidence="1 2" key="1">
    <citation type="submission" date="2018-09" db="EMBL/GenBank/DDBJ databases">
        <title>A high-quality reference genome of wild soybean provides a powerful tool to mine soybean genomes.</title>
        <authorList>
            <person name="Xie M."/>
            <person name="Chung C.Y.L."/>
            <person name="Li M.-W."/>
            <person name="Wong F.-L."/>
            <person name="Chan T.-F."/>
            <person name="Lam H.-M."/>
        </authorList>
    </citation>
    <scope>NUCLEOTIDE SEQUENCE [LARGE SCALE GENOMIC DNA]</scope>
    <source>
        <strain evidence="2">cv. W05</strain>
        <tissue evidence="1">Hypocotyl of etiolated seedlings</tissue>
    </source>
</reference>
<dbReference type="PANTHER" id="PTHR34269:SF19">
    <property type="match status" value="1"/>
</dbReference>
<keyword evidence="2" id="KW-1185">Reference proteome</keyword>
<protein>
    <submittedName>
        <fullName evidence="1">Uncharacterized protein</fullName>
    </submittedName>
</protein>
<comment type="caution">
    <text evidence="1">The sequence shown here is derived from an EMBL/GenBank/DDBJ whole genome shotgun (WGS) entry which is preliminary data.</text>
</comment>
<organism evidence="1 2">
    <name type="scientific">Glycine soja</name>
    <name type="common">Wild soybean</name>
    <dbReference type="NCBI Taxonomy" id="3848"/>
    <lineage>
        <taxon>Eukaryota</taxon>
        <taxon>Viridiplantae</taxon>
        <taxon>Streptophyta</taxon>
        <taxon>Embryophyta</taxon>
        <taxon>Tracheophyta</taxon>
        <taxon>Spermatophyta</taxon>
        <taxon>Magnoliopsida</taxon>
        <taxon>eudicotyledons</taxon>
        <taxon>Gunneridae</taxon>
        <taxon>Pentapetalae</taxon>
        <taxon>rosids</taxon>
        <taxon>fabids</taxon>
        <taxon>Fabales</taxon>
        <taxon>Fabaceae</taxon>
        <taxon>Papilionoideae</taxon>
        <taxon>50 kb inversion clade</taxon>
        <taxon>NPAAA clade</taxon>
        <taxon>indigoferoid/millettioid clade</taxon>
        <taxon>Phaseoleae</taxon>
        <taxon>Glycine</taxon>
        <taxon>Glycine subgen. Soja</taxon>
    </lineage>
</organism>
<proteinExistence type="predicted"/>
<evidence type="ECO:0000313" key="1">
    <source>
        <dbReference type="EMBL" id="RZC22232.1"/>
    </source>
</evidence>
<dbReference type="PANTHER" id="PTHR34269">
    <property type="entry name" value="TRANSCRIPTION FACTOR B3-DOMAIN FAMILY-RELATED"/>
    <property type="match status" value="1"/>
</dbReference>